<keyword evidence="1" id="KW-0732">Signal</keyword>
<organism evidence="2 3">
    <name type="scientific">Thermomonospora echinospora</name>
    <dbReference type="NCBI Taxonomy" id="1992"/>
    <lineage>
        <taxon>Bacteria</taxon>
        <taxon>Bacillati</taxon>
        <taxon>Actinomycetota</taxon>
        <taxon>Actinomycetes</taxon>
        <taxon>Streptosporangiales</taxon>
        <taxon>Thermomonosporaceae</taxon>
        <taxon>Thermomonospora</taxon>
    </lineage>
</organism>
<evidence type="ECO:0008006" key="4">
    <source>
        <dbReference type="Google" id="ProtNLM"/>
    </source>
</evidence>
<dbReference type="AlphaFoldDB" id="A0A1H6CJ69"/>
<gene>
    <name evidence="2" type="ORF">SAMN04489712_11056</name>
</gene>
<sequence length="159" mass="17257">MFHMTYRSVFALGLAAVLLLSACGGSEDDAPSGGGPGGMTVNTDELVEFAECLRGQGIDVPDPKPGQNLANWLSEENRAELRDSRAVAACEDKLPSAVKDRMKDPELQNRLLRFAQCMRDNGVDMPDPKNGRLDFDAIDRDAPNYQEAAGKCRETLGGR</sequence>
<feature type="chain" id="PRO_5039559739" description="Lipoprotein" evidence="1">
    <location>
        <begin position="23"/>
        <end position="159"/>
    </location>
</feature>
<dbReference type="PROSITE" id="PS51257">
    <property type="entry name" value="PROKAR_LIPOPROTEIN"/>
    <property type="match status" value="1"/>
</dbReference>
<reference evidence="3" key="1">
    <citation type="submission" date="2016-10" db="EMBL/GenBank/DDBJ databases">
        <authorList>
            <person name="Varghese N."/>
            <person name="Submissions S."/>
        </authorList>
    </citation>
    <scope>NUCLEOTIDE SEQUENCE [LARGE SCALE GENOMIC DNA]</scope>
    <source>
        <strain evidence="3">DSM 43163</strain>
    </source>
</reference>
<accession>A0A1H6CJ69</accession>
<feature type="signal peptide" evidence="1">
    <location>
        <begin position="1"/>
        <end position="22"/>
    </location>
</feature>
<dbReference type="Proteomes" id="UP000236723">
    <property type="component" value="Unassembled WGS sequence"/>
</dbReference>
<evidence type="ECO:0000313" key="2">
    <source>
        <dbReference type="EMBL" id="SEG72972.1"/>
    </source>
</evidence>
<evidence type="ECO:0000256" key="1">
    <source>
        <dbReference type="SAM" id="SignalP"/>
    </source>
</evidence>
<name>A0A1H6CJ69_9ACTN</name>
<dbReference type="EMBL" id="FNVO01000010">
    <property type="protein sequence ID" value="SEG72972.1"/>
    <property type="molecule type" value="Genomic_DNA"/>
</dbReference>
<keyword evidence="3" id="KW-1185">Reference proteome</keyword>
<evidence type="ECO:0000313" key="3">
    <source>
        <dbReference type="Proteomes" id="UP000236723"/>
    </source>
</evidence>
<proteinExistence type="predicted"/>
<protein>
    <recommendedName>
        <fullName evidence="4">Lipoprotein</fullName>
    </recommendedName>
</protein>